<dbReference type="AlphaFoldDB" id="A0A0J0XKG0"/>
<evidence type="ECO:0008006" key="4">
    <source>
        <dbReference type="Google" id="ProtNLM"/>
    </source>
</evidence>
<name>A0A0J0XKG0_9TREE</name>
<organism evidence="2 3">
    <name type="scientific">Cutaneotrichosporon oleaginosum</name>
    <dbReference type="NCBI Taxonomy" id="879819"/>
    <lineage>
        <taxon>Eukaryota</taxon>
        <taxon>Fungi</taxon>
        <taxon>Dikarya</taxon>
        <taxon>Basidiomycota</taxon>
        <taxon>Agaricomycotina</taxon>
        <taxon>Tremellomycetes</taxon>
        <taxon>Trichosporonales</taxon>
        <taxon>Trichosporonaceae</taxon>
        <taxon>Cutaneotrichosporon</taxon>
    </lineage>
</organism>
<dbReference type="Proteomes" id="UP000053611">
    <property type="component" value="Unassembled WGS sequence"/>
</dbReference>
<feature type="region of interest" description="Disordered" evidence="1">
    <location>
        <begin position="145"/>
        <end position="168"/>
    </location>
</feature>
<keyword evidence="3" id="KW-1185">Reference proteome</keyword>
<gene>
    <name evidence="2" type="ORF">CC85DRAFT_286328</name>
</gene>
<evidence type="ECO:0000256" key="1">
    <source>
        <dbReference type="SAM" id="MobiDB-lite"/>
    </source>
</evidence>
<reference evidence="2 3" key="1">
    <citation type="submission" date="2015-03" db="EMBL/GenBank/DDBJ databases">
        <title>Genomics and transcriptomics of the oil-accumulating basidiomycete yeast T. oleaginosus allow insights into substrate utilization and the diverse evolutionary trajectories of mating systems in fungi.</title>
        <authorList>
            <consortium name="DOE Joint Genome Institute"/>
            <person name="Kourist R."/>
            <person name="Kracht O."/>
            <person name="Bracharz F."/>
            <person name="Lipzen A."/>
            <person name="Nolan M."/>
            <person name="Ohm R."/>
            <person name="Grigoriev I."/>
            <person name="Sun S."/>
            <person name="Heitman J."/>
            <person name="Bruck T."/>
            <person name="Nowrousian M."/>
        </authorList>
    </citation>
    <scope>NUCLEOTIDE SEQUENCE [LARGE SCALE GENOMIC DNA]</scope>
    <source>
        <strain evidence="2 3">IBC0246</strain>
    </source>
</reference>
<proteinExistence type="predicted"/>
<evidence type="ECO:0000313" key="3">
    <source>
        <dbReference type="Proteomes" id="UP000053611"/>
    </source>
</evidence>
<accession>A0A0J0XKG0</accession>
<evidence type="ECO:0000313" key="2">
    <source>
        <dbReference type="EMBL" id="KLT41552.1"/>
    </source>
</evidence>
<dbReference type="EMBL" id="KQ087216">
    <property type="protein sequence ID" value="KLT41552.1"/>
    <property type="molecule type" value="Genomic_DNA"/>
</dbReference>
<dbReference type="RefSeq" id="XP_018278043.1">
    <property type="nucleotide sequence ID" value="XM_018423482.1"/>
</dbReference>
<dbReference type="GeneID" id="28984085"/>
<sequence>MSPMPRCFHPEFAYPRENDAHPVILQSSDDIYFHFDLLLLASKSEFFEGMLEIPSCCADTAHIVPFTNASAPALAFILHALTWVPKKEIVPFHVPIVHPGRAYYAASQIVTPTTHLLPTAPATPPPASPSPAEFSDVAVPSECQVNGEISPSSRNKDTASQRIPAPPSGMMHASPGDFELIIMEQIIDTTNCYELRGPLDALYATLVRYRWPASIMFTLAVLLKRGNAQYWSQKLLGPGPQCLHPWAVYRLQQHAPKVYEALLNLFVRWAGTFTHFMKIAWRSFIVDGNRDFGRRCKGTAKRTIADTRVGAENSAPCRVFTAYGGDFHMFLRAFLEEIFSFAAESPGLVGTYGALQRFCADRVPCDICAYRVAASVRSAWNHSMRHSDWSLETKHGVQGPWDGGRLWRKGGRRPLKQHICSNCG</sequence>
<protein>
    <recommendedName>
        <fullName evidence="4">BTB domain-containing protein</fullName>
    </recommendedName>
</protein>